<dbReference type="AlphaFoldDB" id="A0A552PKU0"/>
<protein>
    <submittedName>
        <fullName evidence="2">GTP-binding protein HSR1</fullName>
    </submittedName>
</protein>
<sequence>MLIMETGQMVEQILKPLKQEVDELFEFALDRTANLYPLKPFRRLLQQSHQRLQEPMRVAIVGLIKAGKSTLMNALLGQAVVATGSVEATFNVNWLKYGEKSRLLVHFKNEQHPPEEKSFSQLAALTLRPEEHQDYLLSIKYIEVFHANEILKTLNIIDTPGLNSTYEDDSENTKQFLQMHGEQLTEITQKQASNADAVMYLFSHSLGQLDADLVEQLQGSLVGNTTPINAIGILTKVDFYASDPNVINPLKTAQEVAQELREHPLVRRLFYTIQPVCGLLSLGAKTLTDEHWQTLIQLTQLPTERFLALNRNANKFIKPYSDVPISPTQREKLLQQLGQYGISLAYNYLQEGVSDREQLTEKLLKYTGLEELRHLILSHFGNRALLIKLGTSLQQIAAAYFQERQRLQGEALEILEEISGKFDAIRSKEHAFHELDVLRNYYDGKLDFDIQEREQLLQITGEYGISCGERLGMKSGERATIDEMIPVALERMQYWQARANDYMTGNGVTIKAANVLARSYERIFYRVQKAKEYLYCN</sequence>
<dbReference type="InterPro" id="IPR027417">
    <property type="entry name" value="P-loop_NTPase"/>
</dbReference>
<dbReference type="PANTHER" id="PTHR43681">
    <property type="entry name" value="TRANSMEMBRANE GTPASE FZO"/>
    <property type="match status" value="1"/>
</dbReference>
<accession>A0A552PKU0</accession>
<dbReference type="InterPro" id="IPR045063">
    <property type="entry name" value="Dynamin_N"/>
</dbReference>
<dbReference type="SUPFAM" id="SSF52540">
    <property type="entry name" value="P-loop containing nucleoside triphosphate hydrolases"/>
    <property type="match status" value="1"/>
</dbReference>
<dbReference type="EMBL" id="SFAC01000244">
    <property type="protein sequence ID" value="TRV57576.1"/>
    <property type="molecule type" value="Genomic_DNA"/>
</dbReference>
<dbReference type="Proteomes" id="UP000317165">
    <property type="component" value="Unassembled WGS sequence"/>
</dbReference>
<reference evidence="2 3" key="1">
    <citation type="submission" date="2019-01" db="EMBL/GenBank/DDBJ databases">
        <title>Coherence of Microcystis species and biogeography revealed through population genomics.</title>
        <authorList>
            <person name="Perez-Carrascal O.M."/>
            <person name="Terrat Y."/>
            <person name="Giani A."/>
            <person name="Fortin N."/>
            <person name="Tromas N."/>
            <person name="Shapiro B.J."/>
        </authorList>
    </citation>
    <scope>NUCLEOTIDE SEQUENCE [LARGE SCALE GENOMIC DNA]</scope>
    <source>
        <strain evidence="2">Mp_MB_F_20051200_S9</strain>
    </source>
</reference>
<feature type="domain" description="Dynamin N-terminal" evidence="1">
    <location>
        <begin position="58"/>
        <end position="236"/>
    </location>
</feature>
<dbReference type="Pfam" id="PF00350">
    <property type="entry name" value="Dynamin_N"/>
    <property type="match status" value="1"/>
</dbReference>
<proteinExistence type="predicted"/>
<dbReference type="InterPro" id="IPR051943">
    <property type="entry name" value="TRAFAC_Dynamin-like_GTPase"/>
</dbReference>
<comment type="caution">
    <text evidence="2">The sequence shown here is derived from an EMBL/GenBank/DDBJ whole genome shotgun (WGS) entry which is preliminary data.</text>
</comment>
<dbReference type="Gene3D" id="3.40.50.300">
    <property type="entry name" value="P-loop containing nucleotide triphosphate hydrolases"/>
    <property type="match status" value="1"/>
</dbReference>
<evidence type="ECO:0000313" key="3">
    <source>
        <dbReference type="Proteomes" id="UP000317165"/>
    </source>
</evidence>
<gene>
    <name evidence="2" type="ORF">EWV53_20605</name>
</gene>
<dbReference type="PANTHER" id="PTHR43681:SF1">
    <property type="entry name" value="SARCALUMENIN"/>
    <property type="match status" value="1"/>
</dbReference>
<evidence type="ECO:0000259" key="1">
    <source>
        <dbReference type="Pfam" id="PF00350"/>
    </source>
</evidence>
<organism evidence="2 3">
    <name type="scientific">Microcystis panniformis Mp_MB_F_20051200_S9</name>
    <dbReference type="NCBI Taxonomy" id="2486223"/>
    <lineage>
        <taxon>Bacteria</taxon>
        <taxon>Bacillati</taxon>
        <taxon>Cyanobacteriota</taxon>
        <taxon>Cyanophyceae</taxon>
        <taxon>Oscillatoriophycideae</taxon>
        <taxon>Chroococcales</taxon>
        <taxon>Microcystaceae</taxon>
        <taxon>Microcystis</taxon>
    </lineage>
</organism>
<name>A0A552PKU0_9CHRO</name>
<evidence type="ECO:0000313" key="2">
    <source>
        <dbReference type="EMBL" id="TRV57576.1"/>
    </source>
</evidence>